<reference evidence="2" key="1">
    <citation type="journal article" date="2019" name="Int. J. Syst. Evol. Microbiol.">
        <title>The Global Catalogue of Microorganisms (GCM) 10K type strain sequencing project: providing services to taxonomists for standard genome sequencing and annotation.</title>
        <authorList>
            <consortium name="The Broad Institute Genomics Platform"/>
            <consortium name="The Broad Institute Genome Sequencing Center for Infectious Disease"/>
            <person name="Wu L."/>
            <person name="Ma J."/>
        </authorList>
    </citation>
    <scope>NUCLEOTIDE SEQUENCE [LARGE SCALE GENOMIC DNA]</scope>
    <source>
        <strain evidence="2">KCTC 22814</strain>
    </source>
</reference>
<protein>
    <submittedName>
        <fullName evidence="1">Uncharacterized protein</fullName>
    </submittedName>
</protein>
<name>A0ABW6BGK7_9SPHI</name>
<gene>
    <name evidence="1" type="ORF">ACFS7Y_10110</name>
</gene>
<organism evidence="1 2">
    <name type="scientific">Sphingobacterium bambusae</name>
    <dbReference type="NCBI Taxonomy" id="662858"/>
    <lineage>
        <taxon>Bacteria</taxon>
        <taxon>Pseudomonadati</taxon>
        <taxon>Bacteroidota</taxon>
        <taxon>Sphingobacteriia</taxon>
        <taxon>Sphingobacteriales</taxon>
        <taxon>Sphingobacteriaceae</taxon>
        <taxon>Sphingobacterium</taxon>
    </lineage>
</organism>
<keyword evidence="2" id="KW-1185">Reference proteome</keyword>
<comment type="caution">
    <text evidence="1">The sequence shown here is derived from an EMBL/GenBank/DDBJ whole genome shotgun (WGS) entry which is preliminary data.</text>
</comment>
<dbReference type="Proteomes" id="UP001597525">
    <property type="component" value="Unassembled WGS sequence"/>
</dbReference>
<evidence type="ECO:0000313" key="2">
    <source>
        <dbReference type="Proteomes" id="UP001597525"/>
    </source>
</evidence>
<dbReference type="RefSeq" id="WP_320183019.1">
    <property type="nucleotide sequence ID" value="NZ_CP138332.1"/>
</dbReference>
<evidence type="ECO:0000313" key="1">
    <source>
        <dbReference type="EMBL" id="MFD2967743.1"/>
    </source>
</evidence>
<sequence>MTIMRNIPFSEGANILLEGLYKEENALFGYRADLYRMFFEGLEPSEYMWFGEFDRLSSCLLDELEALICLLHHLYSSGYYRIISKSNKKLLEEELLSVQERQARYLYQKSFNLHKLKTESSSKQELYDPLAAVRSALAKKDYWKTHGEPGNMLLRFDDLLFLLEYFHDYLSRSKIRGMDMNDNWNYPDRFHSEIYHHTGRNLANPLRYLNEQFSQRNLEQWRSLLDACLDAVLDNAIPDSREIGHYSELLEFLSVLIALIDIIEYEPYNDPQEYEENNY</sequence>
<proteinExistence type="predicted"/>
<accession>A0ABW6BGK7</accession>
<dbReference type="EMBL" id="JBHUPB010000007">
    <property type="protein sequence ID" value="MFD2967743.1"/>
    <property type="molecule type" value="Genomic_DNA"/>
</dbReference>